<comment type="similarity">
    <text evidence="1">Belongs to the LysR transcriptional regulatory family.</text>
</comment>
<gene>
    <name evidence="6" type="ORF">ABUE31_18020</name>
</gene>
<keyword evidence="2" id="KW-0805">Transcription regulation</keyword>
<dbReference type="PRINTS" id="PR00039">
    <property type="entry name" value="HTHLYSR"/>
</dbReference>
<dbReference type="RefSeq" id="WP_367725093.1">
    <property type="nucleotide sequence ID" value="NZ_JBFOCI010000006.1"/>
</dbReference>
<evidence type="ECO:0000313" key="7">
    <source>
        <dbReference type="Proteomes" id="UP001556196"/>
    </source>
</evidence>
<dbReference type="InterPro" id="IPR058163">
    <property type="entry name" value="LysR-type_TF_proteobact-type"/>
</dbReference>
<dbReference type="Proteomes" id="UP001556196">
    <property type="component" value="Unassembled WGS sequence"/>
</dbReference>
<dbReference type="EMBL" id="JBFOCI010000006">
    <property type="protein sequence ID" value="MEW9807889.1"/>
    <property type="molecule type" value="Genomic_DNA"/>
</dbReference>
<dbReference type="SUPFAM" id="SSF53850">
    <property type="entry name" value="Periplasmic binding protein-like II"/>
    <property type="match status" value="1"/>
</dbReference>
<feature type="domain" description="HTH lysR-type" evidence="5">
    <location>
        <begin position="9"/>
        <end position="66"/>
    </location>
</feature>
<dbReference type="Gene3D" id="3.40.190.290">
    <property type="match status" value="1"/>
</dbReference>
<keyword evidence="3" id="KW-0238">DNA-binding</keyword>
<evidence type="ECO:0000256" key="4">
    <source>
        <dbReference type="ARBA" id="ARBA00023163"/>
    </source>
</evidence>
<reference evidence="6 7" key="1">
    <citation type="submission" date="2024-06" db="EMBL/GenBank/DDBJ databases">
        <authorList>
            <person name="Tuo L."/>
        </authorList>
    </citation>
    <scope>NUCLEOTIDE SEQUENCE [LARGE SCALE GENOMIC DNA]</scope>
    <source>
        <strain evidence="6 7">ZMM04-5</strain>
    </source>
</reference>
<dbReference type="InterPro" id="IPR000847">
    <property type="entry name" value="LysR_HTH_N"/>
</dbReference>
<evidence type="ECO:0000313" key="6">
    <source>
        <dbReference type="EMBL" id="MEW9807889.1"/>
    </source>
</evidence>
<proteinExistence type="inferred from homology"/>
<dbReference type="Pfam" id="PF00126">
    <property type="entry name" value="HTH_1"/>
    <property type="match status" value="1"/>
</dbReference>
<protein>
    <submittedName>
        <fullName evidence="6">LysR family transcriptional regulator</fullName>
    </submittedName>
</protein>
<evidence type="ECO:0000256" key="3">
    <source>
        <dbReference type="ARBA" id="ARBA00023125"/>
    </source>
</evidence>
<dbReference type="InterPro" id="IPR036388">
    <property type="entry name" value="WH-like_DNA-bd_sf"/>
</dbReference>
<dbReference type="InterPro" id="IPR005119">
    <property type="entry name" value="LysR_subst-bd"/>
</dbReference>
<evidence type="ECO:0000256" key="2">
    <source>
        <dbReference type="ARBA" id="ARBA00023015"/>
    </source>
</evidence>
<dbReference type="PROSITE" id="PS50931">
    <property type="entry name" value="HTH_LYSR"/>
    <property type="match status" value="1"/>
</dbReference>
<name>A0ABV3R3I5_9HYPH</name>
<accession>A0ABV3R3I5</accession>
<keyword evidence="7" id="KW-1185">Reference proteome</keyword>
<evidence type="ECO:0000256" key="1">
    <source>
        <dbReference type="ARBA" id="ARBA00009437"/>
    </source>
</evidence>
<dbReference type="Pfam" id="PF03466">
    <property type="entry name" value="LysR_substrate"/>
    <property type="match status" value="1"/>
</dbReference>
<keyword evidence="4" id="KW-0804">Transcription</keyword>
<evidence type="ECO:0000259" key="5">
    <source>
        <dbReference type="PROSITE" id="PS50931"/>
    </source>
</evidence>
<dbReference type="SUPFAM" id="SSF46785">
    <property type="entry name" value="Winged helix' DNA-binding domain"/>
    <property type="match status" value="1"/>
</dbReference>
<organism evidence="6 7">
    <name type="scientific">Mesorhizobium marinum</name>
    <dbReference type="NCBI Taxonomy" id="3228790"/>
    <lineage>
        <taxon>Bacteria</taxon>
        <taxon>Pseudomonadati</taxon>
        <taxon>Pseudomonadota</taxon>
        <taxon>Alphaproteobacteria</taxon>
        <taxon>Hyphomicrobiales</taxon>
        <taxon>Phyllobacteriaceae</taxon>
        <taxon>Mesorhizobium</taxon>
    </lineage>
</organism>
<dbReference type="PANTHER" id="PTHR30537">
    <property type="entry name" value="HTH-TYPE TRANSCRIPTIONAL REGULATOR"/>
    <property type="match status" value="1"/>
</dbReference>
<dbReference type="InterPro" id="IPR036390">
    <property type="entry name" value="WH_DNA-bd_sf"/>
</dbReference>
<dbReference type="CDD" id="cd08474">
    <property type="entry name" value="PBP2_CrgA_like_5"/>
    <property type="match status" value="1"/>
</dbReference>
<sequence>MSQGNLLRENINDLLAFSIVARERSFTRAAGQLGISQSALSHAIRALEERLGLRLLTRTTRSVAPTVAGERLLAALAPRLADIEAELKAIASLRDTPAGTIRLTAPDFAVEGLLWPKLAPMLRAYPDVKLEIVVDYALADIAADQFDAGVRYGDRVSDGMIAMRIGPDVRLLCVGTPEYFESRGRPQVPQDLMSHNCVNVRLPSHGGLWAWEFERNGRETRLRVPGQLVFNSIGPMLAAVLDGNAICMLPDFYVAPYLETGELVAVLEDWSEPFSGLHVFYPSRRHASPAFALVLDALRYRE</sequence>
<dbReference type="PANTHER" id="PTHR30537:SF1">
    <property type="entry name" value="HTH-TYPE TRANSCRIPTIONAL REGULATOR PGRR"/>
    <property type="match status" value="1"/>
</dbReference>
<dbReference type="Gene3D" id="1.10.10.10">
    <property type="entry name" value="Winged helix-like DNA-binding domain superfamily/Winged helix DNA-binding domain"/>
    <property type="match status" value="1"/>
</dbReference>
<comment type="caution">
    <text evidence="6">The sequence shown here is derived from an EMBL/GenBank/DDBJ whole genome shotgun (WGS) entry which is preliminary data.</text>
</comment>